<evidence type="ECO:0000256" key="1">
    <source>
        <dbReference type="ARBA" id="ARBA00004324"/>
    </source>
</evidence>
<name>A0A8J6FPE1_ELECQ</name>
<protein>
    <recommendedName>
        <fullName evidence="6">RRM domain-containing protein</fullName>
    </recommendedName>
</protein>
<keyword evidence="4" id="KW-0175">Coiled coil</keyword>
<dbReference type="PROSITE" id="PS50102">
    <property type="entry name" value="RRM"/>
    <property type="match status" value="1"/>
</dbReference>
<feature type="coiled-coil region" evidence="4">
    <location>
        <begin position="187"/>
        <end position="244"/>
    </location>
</feature>
<evidence type="ECO:0000256" key="2">
    <source>
        <dbReference type="ARBA" id="ARBA00023242"/>
    </source>
</evidence>
<feature type="region of interest" description="Disordered" evidence="5">
    <location>
        <begin position="278"/>
        <end position="300"/>
    </location>
</feature>
<evidence type="ECO:0000313" key="7">
    <source>
        <dbReference type="EMBL" id="KAG9492008.1"/>
    </source>
</evidence>
<evidence type="ECO:0000256" key="5">
    <source>
        <dbReference type="SAM" id="MobiDB-lite"/>
    </source>
</evidence>
<dbReference type="EMBL" id="WNTK01000001">
    <property type="protein sequence ID" value="KAG9492008.1"/>
    <property type="molecule type" value="Genomic_DNA"/>
</dbReference>
<dbReference type="InterPro" id="IPR012677">
    <property type="entry name" value="Nucleotide-bd_a/b_plait_sf"/>
</dbReference>
<feature type="region of interest" description="Disordered" evidence="5">
    <location>
        <begin position="333"/>
        <end position="400"/>
    </location>
</feature>
<comment type="caution">
    <text evidence="7">The sequence shown here is derived from an EMBL/GenBank/DDBJ whole genome shotgun (WGS) entry which is preliminary data.</text>
</comment>
<dbReference type="GO" id="GO:0010468">
    <property type="term" value="P:regulation of gene expression"/>
    <property type="evidence" value="ECO:0007669"/>
    <property type="project" value="TreeGrafter"/>
</dbReference>
<feature type="compositionally biased region" description="Polar residues" evidence="5">
    <location>
        <begin position="23"/>
        <end position="36"/>
    </location>
</feature>
<keyword evidence="8" id="KW-1185">Reference proteome</keyword>
<dbReference type="InterPro" id="IPR000504">
    <property type="entry name" value="RRM_dom"/>
</dbReference>
<dbReference type="GO" id="GO:0000785">
    <property type="term" value="C:chromatin"/>
    <property type="evidence" value="ECO:0007669"/>
    <property type="project" value="TreeGrafter"/>
</dbReference>
<comment type="subcellular location">
    <subcellularLocation>
        <location evidence="1">Nucleus speckle</location>
    </subcellularLocation>
</comment>
<dbReference type="Pfam" id="PF08075">
    <property type="entry name" value="NOPS"/>
    <property type="match status" value="1"/>
</dbReference>
<dbReference type="GO" id="GO:0016607">
    <property type="term" value="C:nuclear speck"/>
    <property type="evidence" value="ECO:0007669"/>
    <property type="project" value="UniProtKB-SubCell"/>
</dbReference>
<feature type="domain" description="RRM" evidence="6">
    <location>
        <begin position="84"/>
        <end position="126"/>
    </location>
</feature>
<dbReference type="InterPro" id="IPR012975">
    <property type="entry name" value="NOPS"/>
</dbReference>
<dbReference type="PANTHER" id="PTHR48033">
    <property type="entry name" value="RNA-BINDING (RRM/RBD/RNP MOTIFS) FAMILY PROTEIN"/>
    <property type="match status" value="1"/>
</dbReference>
<evidence type="ECO:0000313" key="8">
    <source>
        <dbReference type="Proteomes" id="UP000770717"/>
    </source>
</evidence>
<dbReference type="Gene3D" id="6.10.250.1170">
    <property type="match status" value="1"/>
</dbReference>
<keyword evidence="3" id="KW-0694">RNA-binding</keyword>
<dbReference type="CDD" id="cd12949">
    <property type="entry name" value="NOPS_PSPC1"/>
    <property type="match status" value="1"/>
</dbReference>
<dbReference type="GO" id="GO:0003723">
    <property type="term" value="F:RNA binding"/>
    <property type="evidence" value="ECO:0007669"/>
    <property type="project" value="UniProtKB-UniRule"/>
</dbReference>
<dbReference type="AlphaFoldDB" id="A0A8J6FPE1"/>
<dbReference type="InterPro" id="IPR035979">
    <property type="entry name" value="RBD_domain_sf"/>
</dbReference>
<feature type="compositionally biased region" description="Low complexity" evidence="5">
    <location>
        <begin position="345"/>
        <end position="356"/>
    </location>
</feature>
<feature type="region of interest" description="Disordered" evidence="5">
    <location>
        <begin position="1"/>
        <end position="61"/>
    </location>
</feature>
<feature type="compositionally biased region" description="Gly residues" evidence="5">
    <location>
        <begin position="373"/>
        <end position="391"/>
    </location>
</feature>
<sequence>MANRNLKQVRIEKSNNGSNSSNMVSPPQQQIVPQGKNNKRSLELCEGDPALMPPKMDEAEEERGVTIDIKSFLKPGEKSYTQRCRLFVGNLPTDITEEDFKKLFEKYGEPSEVFINRDRGFGFIRLVRQTPRPVIVEPMEQFDDEDGLPEKFMQKTQQYLKEREEPPRFAQPGTFEFEYSSRWKALYEMEKQQREQVDRNIKEAKEKLEAEMEAARHEHQLMLMRQEEQRRREEEMLRQREQDDLRRQENFKPAYMDTREQDLRMGDMGVRGAINMGDTYSPAPAGNQGPPPPPPPSMMGMNINNRATVSSPSMGPGSTMGSEGAASIGAAMMPDNGAVRNDRFSQPSPSQMGSPMVNRAGTEAAQPAMGGVNAVGGGPGGYGRGNQGGNFDGSNKRRRY</sequence>
<dbReference type="Gene3D" id="3.30.70.330">
    <property type="match status" value="1"/>
</dbReference>
<reference evidence="7" key="1">
    <citation type="thesis" date="2020" institute="ProQuest LLC" country="789 East Eisenhower Parkway, Ann Arbor, MI, USA">
        <title>Comparative Genomics and Chromosome Evolution.</title>
        <authorList>
            <person name="Mudd A.B."/>
        </authorList>
    </citation>
    <scope>NUCLEOTIDE SEQUENCE</scope>
    <source>
        <strain evidence="7">HN-11 Male</strain>
        <tissue evidence="7">Kidney and liver</tissue>
    </source>
</reference>
<gene>
    <name evidence="7" type="ORF">GDO78_000495</name>
</gene>
<evidence type="ECO:0000259" key="6">
    <source>
        <dbReference type="PROSITE" id="PS50102"/>
    </source>
</evidence>
<dbReference type="PANTHER" id="PTHR48033:SF10">
    <property type="entry name" value="RNA-BINDING PROTEIN SQUID"/>
    <property type="match status" value="1"/>
</dbReference>
<proteinExistence type="predicted"/>
<accession>A0A8J6FPE1</accession>
<evidence type="ECO:0000256" key="4">
    <source>
        <dbReference type="SAM" id="Coils"/>
    </source>
</evidence>
<dbReference type="SUPFAM" id="SSF54928">
    <property type="entry name" value="RNA-binding domain, RBD"/>
    <property type="match status" value="1"/>
</dbReference>
<keyword evidence="2" id="KW-0539">Nucleus</keyword>
<evidence type="ECO:0000256" key="3">
    <source>
        <dbReference type="PROSITE-ProRule" id="PRU00176"/>
    </source>
</evidence>
<dbReference type="OrthoDB" id="10067824at2759"/>
<organism evidence="7 8">
    <name type="scientific">Eleutherodactylus coqui</name>
    <name type="common">Puerto Rican coqui</name>
    <dbReference type="NCBI Taxonomy" id="57060"/>
    <lineage>
        <taxon>Eukaryota</taxon>
        <taxon>Metazoa</taxon>
        <taxon>Chordata</taxon>
        <taxon>Craniata</taxon>
        <taxon>Vertebrata</taxon>
        <taxon>Euteleostomi</taxon>
        <taxon>Amphibia</taxon>
        <taxon>Batrachia</taxon>
        <taxon>Anura</taxon>
        <taxon>Neobatrachia</taxon>
        <taxon>Hyloidea</taxon>
        <taxon>Eleutherodactylidae</taxon>
        <taxon>Eleutherodactylinae</taxon>
        <taxon>Eleutherodactylus</taxon>
        <taxon>Eleutherodactylus</taxon>
    </lineage>
</organism>
<dbReference type="Proteomes" id="UP000770717">
    <property type="component" value="Unassembled WGS sequence"/>
</dbReference>
<dbReference type="Pfam" id="PF00076">
    <property type="entry name" value="RRM_1"/>
    <property type="match status" value="1"/>
</dbReference>
<dbReference type="SMART" id="SM00360">
    <property type="entry name" value="RRM"/>
    <property type="match status" value="1"/>
</dbReference>